<keyword evidence="2" id="KW-1185">Reference proteome</keyword>
<evidence type="ECO:0000313" key="2">
    <source>
        <dbReference type="Proteomes" id="UP000594263"/>
    </source>
</evidence>
<organism evidence="1 2">
    <name type="scientific">Kalanchoe fedtschenkoi</name>
    <name type="common">Lavender scallops</name>
    <name type="synonym">South American air plant</name>
    <dbReference type="NCBI Taxonomy" id="63787"/>
    <lineage>
        <taxon>Eukaryota</taxon>
        <taxon>Viridiplantae</taxon>
        <taxon>Streptophyta</taxon>
        <taxon>Embryophyta</taxon>
        <taxon>Tracheophyta</taxon>
        <taxon>Spermatophyta</taxon>
        <taxon>Magnoliopsida</taxon>
        <taxon>eudicotyledons</taxon>
        <taxon>Gunneridae</taxon>
        <taxon>Pentapetalae</taxon>
        <taxon>Saxifragales</taxon>
        <taxon>Crassulaceae</taxon>
        <taxon>Kalanchoe</taxon>
    </lineage>
</organism>
<proteinExistence type="predicted"/>
<name>A0A7N0U939_KALFE</name>
<sequence length="65" mass="7148">MEEAKIVSLSSLRDDQVCIDCTINTSPGTSEVIIYAAPYLELRRYAKSNTELSDEDADATYTAAQ</sequence>
<accession>A0A7N0U939</accession>
<dbReference type="Gramene" id="Kaladp0058s0243.1.v1.1">
    <property type="protein sequence ID" value="Kaladp0058s0243.1.v1.1"/>
    <property type="gene ID" value="Kaladp0058s0243.v1.1"/>
</dbReference>
<dbReference type="AlphaFoldDB" id="A0A7N0U939"/>
<evidence type="ECO:0000313" key="1">
    <source>
        <dbReference type="EnsemblPlants" id="Kaladp0058s0243.1.v1.1"/>
    </source>
</evidence>
<dbReference type="Proteomes" id="UP000594263">
    <property type="component" value="Unplaced"/>
</dbReference>
<reference evidence="1" key="1">
    <citation type="submission" date="2021-01" db="UniProtKB">
        <authorList>
            <consortium name="EnsemblPlants"/>
        </authorList>
    </citation>
    <scope>IDENTIFICATION</scope>
</reference>
<dbReference type="EnsemblPlants" id="Kaladp0058s0243.1.v1.1">
    <property type="protein sequence ID" value="Kaladp0058s0243.1.v1.1"/>
    <property type="gene ID" value="Kaladp0058s0243.v1.1"/>
</dbReference>
<protein>
    <submittedName>
        <fullName evidence="1">Uncharacterized protein</fullName>
    </submittedName>
</protein>